<evidence type="ECO:0000256" key="1">
    <source>
        <dbReference type="ARBA" id="ARBA00005641"/>
    </source>
</evidence>
<dbReference type="GO" id="GO:0005576">
    <property type="term" value="C:extracellular region"/>
    <property type="evidence" value="ECO:0007669"/>
    <property type="project" value="TreeGrafter"/>
</dbReference>
<dbReference type="PANTHER" id="PTHR31297">
    <property type="entry name" value="GLUCAN ENDO-1,6-BETA-GLUCOSIDASE B"/>
    <property type="match status" value="1"/>
</dbReference>
<reference evidence="11 13" key="1">
    <citation type="submission" date="2017-12" db="EMBL/GenBank/DDBJ databases">
        <title>Complete genome sequence of Herbivorax saccincola GGR1, a novel Cellulosome-producing hydrolytic bacterium in a thermophilic biogas plant, established by Illumina and Nanopore MinION sequencing.</title>
        <authorList>
            <person name="Pechtl A."/>
            <person name="Ruckert C."/>
            <person name="Koeck D.E."/>
            <person name="Maus I."/>
            <person name="Winkler A."/>
            <person name="Kalinowski J."/>
            <person name="Puhler A."/>
            <person name="Schwarz W.W."/>
            <person name="Zverlov V.V."/>
            <person name="Schluter A."/>
            <person name="Liebl W."/>
        </authorList>
    </citation>
    <scope>NUCLEOTIDE SEQUENCE [LARGE SCALE GENOMIC DNA]</scope>
    <source>
        <strain evidence="11">GGR1</strain>
        <strain evidence="13">SR1</strain>
    </source>
</reference>
<evidence type="ECO:0000313" key="13">
    <source>
        <dbReference type="Proteomes" id="UP000233534"/>
    </source>
</evidence>
<evidence type="ECO:0000256" key="4">
    <source>
        <dbReference type="ARBA" id="ARBA00023277"/>
    </source>
</evidence>
<dbReference type="EC" id="3.2.1.78" evidence="11"/>
<dbReference type="InterPro" id="IPR017853">
    <property type="entry name" value="GH"/>
</dbReference>
<dbReference type="Gene3D" id="1.10.1330.10">
    <property type="entry name" value="Dockerin domain"/>
    <property type="match status" value="1"/>
</dbReference>
<dbReference type="Pfam" id="PF00150">
    <property type="entry name" value="Cellulase"/>
    <property type="match status" value="1"/>
</dbReference>
<keyword evidence="5 7" id="KW-0326">Glycosidase</keyword>
<dbReference type="PROSITE" id="PS51766">
    <property type="entry name" value="DOCKERIN"/>
    <property type="match status" value="1"/>
</dbReference>
<evidence type="ECO:0000256" key="3">
    <source>
        <dbReference type="ARBA" id="ARBA00023001"/>
    </source>
</evidence>
<keyword evidence="4" id="KW-0119">Carbohydrate metabolism</keyword>
<keyword evidence="8" id="KW-0732">Signal</keyword>
<evidence type="ECO:0000313" key="12">
    <source>
        <dbReference type="EMBL" id="PQQ65864.1"/>
    </source>
</evidence>
<organism evidence="11 13">
    <name type="scientific">Acetivibrio saccincola</name>
    <dbReference type="NCBI Taxonomy" id="1677857"/>
    <lineage>
        <taxon>Bacteria</taxon>
        <taxon>Bacillati</taxon>
        <taxon>Bacillota</taxon>
        <taxon>Clostridia</taxon>
        <taxon>Eubacteriales</taxon>
        <taxon>Oscillospiraceae</taxon>
        <taxon>Acetivibrio</taxon>
    </lineage>
</organism>
<proteinExistence type="inferred from homology"/>
<dbReference type="Gene3D" id="3.20.20.80">
    <property type="entry name" value="Glycosidases"/>
    <property type="match status" value="1"/>
</dbReference>
<dbReference type="Gene3D" id="2.60.120.260">
    <property type="entry name" value="Galactose-binding domain-like"/>
    <property type="match status" value="1"/>
</dbReference>
<evidence type="ECO:0000256" key="7">
    <source>
        <dbReference type="RuleBase" id="RU361153"/>
    </source>
</evidence>
<evidence type="ECO:0000313" key="11">
    <source>
        <dbReference type="EMBL" id="AUG59057.1"/>
    </source>
</evidence>
<comment type="similarity">
    <text evidence="1 7">Belongs to the glycosyl hydrolase 5 (cellulase A) family.</text>
</comment>
<dbReference type="GO" id="GO:0030245">
    <property type="term" value="P:cellulose catabolic process"/>
    <property type="evidence" value="ECO:0007669"/>
    <property type="project" value="UniProtKB-KW"/>
</dbReference>
<dbReference type="RefSeq" id="WP_101303872.1">
    <property type="nucleotide sequence ID" value="NZ_CP025197.1"/>
</dbReference>
<dbReference type="PROSITE" id="PS50022">
    <property type="entry name" value="FA58C_3"/>
    <property type="match status" value="1"/>
</dbReference>
<dbReference type="SUPFAM" id="SSF63446">
    <property type="entry name" value="Type I dockerin domain"/>
    <property type="match status" value="1"/>
</dbReference>
<reference evidence="12 14" key="2">
    <citation type="journal article" date="2018" name="Syst. Appl. Microbiol.">
        <title>Characterization and high-quality draft genome sequence of Herbivorax saccincola A7, an anaerobic, alkaliphilic, thermophilic, cellulolytic, and xylanolytic bacterium.</title>
        <authorList>
            <person name="Aikawa S."/>
            <person name="Baramee S."/>
            <person name="Sermsathanaswadi J."/>
            <person name="Thianheng P."/>
            <person name="Tachaapaikoon C."/>
            <person name="Shikata A."/>
            <person name="Waeonukul R."/>
            <person name="Pason P."/>
            <person name="Ratanakhanokchai K."/>
            <person name="Kosugi A."/>
        </authorList>
    </citation>
    <scope>NUCLEOTIDE SEQUENCE [LARGE SCALE GENOMIC DNA]</scope>
    <source>
        <strain evidence="12 14">A7</strain>
    </source>
</reference>
<feature type="domain" description="Dockerin" evidence="10">
    <location>
        <begin position="477"/>
        <end position="545"/>
    </location>
</feature>
<keyword evidence="13" id="KW-1185">Reference proteome</keyword>
<dbReference type="Proteomes" id="UP000239720">
    <property type="component" value="Unassembled WGS sequence"/>
</dbReference>
<evidence type="ECO:0000259" key="9">
    <source>
        <dbReference type="PROSITE" id="PS50022"/>
    </source>
</evidence>
<evidence type="ECO:0000256" key="8">
    <source>
        <dbReference type="SAM" id="SignalP"/>
    </source>
</evidence>
<evidence type="ECO:0000256" key="5">
    <source>
        <dbReference type="ARBA" id="ARBA00023295"/>
    </source>
</evidence>
<dbReference type="InterPro" id="IPR050386">
    <property type="entry name" value="Glycosyl_hydrolase_5"/>
</dbReference>
<gene>
    <name evidence="11" type="primary">manA3</name>
    <name evidence="12" type="ORF">B9R14_03165</name>
    <name evidence="11" type="ORF">HVS_16090</name>
</gene>
<feature type="chain" id="PRO_5036319500" evidence="8">
    <location>
        <begin position="25"/>
        <end position="547"/>
    </location>
</feature>
<dbReference type="OrthoDB" id="220114at2"/>
<name>A0A2K9E5S5_9FIRM</name>
<dbReference type="KEGG" id="hsc:HVS_16090"/>
<evidence type="ECO:0000313" key="14">
    <source>
        <dbReference type="Proteomes" id="UP000239720"/>
    </source>
</evidence>
<dbReference type="EMBL" id="CP025197">
    <property type="protein sequence ID" value="AUG59057.1"/>
    <property type="molecule type" value="Genomic_DNA"/>
</dbReference>
<feature type="signal peptide" evidence="8">
    <location>
        <begin position="1"/>
        <end position="24"/>
    </location>
</feature>
<dbReference type="InterPro" id="IPR002105">
    <property type="entry name" value="Dockerin_1_rpt"/>
</dbReference>
<dbReference type="GO" id="GO:0016985">
    <property type="term" value="F:mannan endo-1,4-beta-mannosidase activity"/>
    <property type="evidence" value="ECO:0007669"/>
    <property type="project" value="UniProtKB-EC"/>
</dbReference>
<dbReference type="Pfam" id="PF00404">
    <property type="entry name" value="Dockerin_1"/>
    <property type="match status" value="1"/>
</dbReference>
<evidence type="ECO:0000256" key="2">
    <source>
        <dbReference type="ARBA" id="ARBA00022801"/>
    </source>
</evidence>
<keyword evidence="6" id="KW-0624">Polysaccharide degradation</keyword>
<evidence type="ECO:0000259" key="10">
    <source>
        <dbReference type="PROSITE" id="PS51766"/>
    </source>
</evidence>
<accession>A0A2K9E5S5</accession>
<dbReference type="SUPFAM" id="SSF49785">
    <property type="entry name" value="Galactose-binding domain-like"/>
    <property type="match status" value="1"/>
</dbReference>
<dbReference type="InterPro" id="IPR001547">
    <property type="entry name" value="Glyco_hydro_5"/>
</dbReference>
<dbReference type="InterPro" id="IPR008979">
    <property type="entry name" value="Galactose-bd-like_sf"/>
</dbReference>
<dbReference type="GO" id="GO:0009986">
    <property type="term" value="C:cell surface"/>
    <property type="evidence" value="ECO:0007669"/>
    <property type="project" value="TreeGrafter"/>
</dbReference>
<dbReference type="AlphaFoldDB" id="A0A2K9E5S5"/>
<dbReference type="Proteomes" id="UP000233534">
    <property type="component" value="Chromosome"/>
</dbReference>
<dbReference type="CDD" id="cd14256">
    <property type="entry name" value="Dockerin_I"/>
    <property type="match status" value="1"/>
</dbReference>
<protein>
    <submittedName>
        <fullName evidence="12">Coagulation factor 5/8 type domain protein</fullName>
    </submittedName>
    <submittedName>
        <fullName evidence="11">Mannan endo-1,4-beta-mannosidase</fullName>
        <ecNumber evidence="11">3.2.1.78</ecNumber>
    </submittedName>
</protein>
<keyword evidence="2 7" id="KW-0378">Hydrolase</keyword>
<keyword evidence="3" id="KW-0136">Cellulose degradation</keyword>
<dbReference type="EMBL" id="NEMB01000003">
    <property type="protein sequence ID" value="PQQ65864.1"/>
    <property type="molecule type" value="Genomic_DNA"/>
</dbReference>
<dbReference type="Pfam" id="PF22633">
    <property type="entry name" value="F5_F8_type_C_2"/>
    <property type="match status" value="1"/>
</dbReference>
<dbReference type="PROSITE" id="PS51257">
    <property type="entry name" value="PROKAR_LIPOPROTEIN"/>
    <property type="match status" value="1"/>
</dbReference>
<dbReference type="GO" id="GO:0008422">
    <property type="term" value="F:beta-glucosidase activity"/>
    <property type="evidence" value="ECO:0007669"/>
    <property type="project" value="TreeGrafter"/>
</dbReference>
<dbReference type="PANTHER" id="PTHR31297:SF41">
    <property type="entry name" value="ENDOGLUCANASE, PUTATIVE (AFU_ORTHOLOGUE AFUA_5G01830)-RELATED"/>
    <property type="match status" value="1"/>
</dbReference>
<dbReference type="InterPro" id="IPR016134">
    <property type="entry name" value="Dockerin_dom"/>
</dbReference>
<sequence>MRKFSFFMVVIILLAACLPNITFAEEDIYPGFRVIGRHLYDNRGEKVILYGPNIMTIWGEISGEKTFAEIAKTGANAIRIVWLTTGSARNLDLAIYNCRKNNMIPMVELHDATGEWHKLPQLVDYWTSPEIVEVIKKHQEYLLINIGNEVGAEVSESDFKEGYETAVKRMREAGIHVPLIIDACNWGQNIDILQATGPYLIEADPDKNLMFSVHMWWPYMWGNDEQRVINEIRESVEMGLPLIVGEFGNAWEETEQGAIPYKTIMEQCYLNEIGYMPWSWGPGNNPQTFLDMTTDGTYESLHGWGLEVCVTHEYSIKNIAVRPASMLEPSNVPPPDLSLPPGSLSRNKPVFVSSTEPGLGNIPEHAVDGDVTTRWSSDYYDPQYLYVDLEDVYEIGKIYIEWEDAYAAQYKIQVSNDAENWTDIHVEYNGKGGIEEIEVEATGRYVRLYCMQRATQWGNSLYTFEVYPPEGAIIEPPDFTLGDINEDGIINTIDYSLVTRHVLEVSTLSENQLLAADLNGDGVVDTVDCSLFSRYLLEIITTFPKEK</sequence>
<dbReference type="SUPFAM" id="SSF51445">
    <property type="entry name" value="(Trans)glycosidases"/>
    <property type="match status" value="1"/>
</dbReference>
<feature type="domain" description="F5/8 type C" evidence="9">
    <location>
        <begin position="332"/>
        <end position="469"/>
    </location>
</feature>
<evidence type="ECO:0000256" key="6">
    <source>
        <dbReference type="ARBA" id="ARBA00023326"/>
    </source>
</evidence>
<dbReference type="InterPro" id="IPR000421">
    <property type="entry name" value="FA58C"/>
</dbReference>
<dbReference type="InterPro" id="IPR036439">
    <property type="entry name" value="Dockerin_dom_sf"/>
</dbReference>